<proteinExistence type="predicted"/>
<evidence type="ECO:0000313" key="1">
    <source>
        <dbReference type="EMBL" id="RBP47454.1"/>
    </source>
</evidence>
<evidence type="ECO:0000313" key="2">
    <source>
        <dbReference type="Proteomes" id="UP000253426"/>
    </source>
</evidence>
<dbReference type="PANTHER" id="PTHR30565:SF9">
    <property type="entry name" value="PROTEIN YCIF"/>
    <property type="match status" value="1"/>
</dbReference>
<dbReference type="InterPro" id="IPR009078">
    <property type="entry name" value="Ferritin-like_SF"/>
</dbReference>
<dbReference type="EMBL" id="QNRR01000001">
    <property type="protein sequence ID" value="RBP47454.1"/>
    <property type="molecule type" value="Genomic_DNA"/>
</dbReference>
<sequence length="171" mass="18364">MHSLHELLKDQLKDLFDAEIQFSAMLPDMIEKATSTDLRQGLSDISENTLENITQLQEVCQLLETAPTGVTCEAMRGLIRETTQTTGGQGDTATIDACLIANAQRIAHYEIAGFGTAKAFARCLGKSEAATLLGKLASRAGDHDKMLSYIATGGWFSTGVNQEAIEGSTSH</sequence>
<organism evidence="1 2">
    <name type="scientific">Roseimicrobium gellanilyticum</name>
    <dbReference type="NCBI Taxonomy" id="748857"/>
    <lineage>
        <taxon>Bacteria</taxon>
        <taxon>Pseudomonadati</taxon>
        <taxon>Verrucomicrobiota</taxon>
        <taxon>Verrucomicrobiia</taxon>
        <taxon>Verrucomicrobiales</taxon>
        <taxon>Verrucomicrobiaceae</taxon>
        <taxon>Roseimicrobium</taxon>
    </lineage>
</organism>
<gene>
    <name evidence="1" type="ORF">DES53_101251</name>
</gene>
<name>A0A366HV86_9BACT</name>
<keyword evidence="2" id="KW-1185">Reference proteome</keyword>
<dbReference type="InterPro" id="IPR012347">
    <property type="entry name" value="Ferritin-like"/>
</dbReference>
<dbReference type="RefSeq" id="WP_113956388.1">
    <property type="nucleotide sequence ID" value="NZ_QNRR01000001.1"/>
</dbReference>
<dbReference type="Proteomes" id="UP000253426">
    <property type="component" value="Unassembled WGS sequence"/>
</dbReference>
<dbReference type="Pfam" id="PF05974">
    <property type="entry name" value="DUF892"/>
    <property type="match status" value="1"/>
</dbReference>
<protein>
    <submittedName>
        <fullName evidence="1">Ferritin-like metal-binding protein YciE</fullName>
    </submittedName>
</protein>
<dbReference type="AlphaFoldDB" id="A0A366HV86"/>
<dbReference type="PANTHER" id="PTHR30565">
    <property type="entry name" value="PROTEIN YCIF"/>
    <property type="match status" value="1"/>
</dbReference>
<dbReference type="Gene3D" id="1.20.1260.10">
    <property type="match status" value="1"/>
</dbReference>
<dbReference type="SUPFAM" id="SSF47240">
    <property type="entry name" value="Ferritin-like"/>
    <property type="match status" value="1"/>
</dbReference>
<dbReference type="InterPro" id="IPR047114">
    <property type="entry name" value="YciF"/>
</dbReference>
<accession>A0A366HV86</accession>
<dbReference type="InterPro" id="IPR010287">
    <property type="entry name" value="DUF892_YciF-like"/>
</dbReference>
<comment type="caution">
    <text evidence="1">The sequence shown here is derived from an EMBL/GenBank/DDBJ whole genome shotgun (WGS) entry which is preliminary data.</text>
</comment>
<reference evidence="1 2" key="1">
    <citation type="submission" date="2018-06" db="EMBL/GenBank/DDBJ databases">
        <title>Genomic Encyclopedia of Type Strains, Phase IV (KMG-IV): sequencing the most valuable type-strain genomes for metagenomic binning, comparative biology and taxonomic classification.</title>
        <authorList>
            <person name="Goeker M."/>
        </authorList>
    </citation>
    <scope>NUCLEOTIDE SEQUENCE [LARGE SCALE GENOMIC DNA]</scope>
    <source>
        <strain evidence="1 2">DSM 25532</strain>
    </source>
</reference>
<dbReference type="OrthoDB" id="9795056at2"/>